<organism evidence="7 8">
    <name type="scientific">Aspergillus sydowii CBS 593.65</name>
    <dbReference type="NCBI Taxonomy" id="1036612"/>
    <lineage>
        <taxon>Eukaryota</taxon>
        <taxon>Fungi</taxon>
        <taxon>Dikarya</taxon>
        <taxon>Ascomycota</taxon>
        <taxon>Pezizomycotina</taxon>
        <taxon>Eurotiomycetes</taxon>
        <taxon>Eurotiomycetidae</taxon>
        <taxon>Eurotiales</taxon>
        <taxon>Aspergillaceae</taxon>
        <taxon>Aspergillus</taxon>
        <taxon>Aspergillus subgen. Nidulantes</taxon>
    </lineage>
</organism>
<keyword evidence="3" id="KW-0285">Flavoprotein</keyword>
<dbReference type="InterPro" id="IPR036318">
    <property type="entry name" value="FAD-bd_PCMH-like_sf"/>
</dbReference>
<evidence type="ECO:0000256" key="5">
    <source>
        <dbReference type="ARBA" id="ARBA00023002"/>
    </source>
</evidence>
<dbReference type="OrthoDB" id="9983560at2759"/>
<reference evidence="8" key="1">
    <citation type="journal article" date="2017" name="Genome Biol.">
        <title>Comparative genomics reveals high biological diversity and specific adaptations in the industrially and medically important fungal genus Aspergillus.</title>
        <authorList>
            <person name="de Vries R.P."/>
            <person name="Riley R."/>
            <person name="Wiebenga A."/>
            <person name="Aguilar-Osorio G."/>
            <person name="Amillis S."/>
            <person name="Uchima C.A."/>
            <person name="Anderluh G."/>
            <person name="Asadollahi M."/>
            <person name="Askin M."/>
            <person name="Barry K."/>
            <person name="Battaglia E."/>
            <person name="Bayram O."/>
            <person name="Benocci T."/>
            <person name="Braus-Stromeyer S.A."/>
            <person name="Caldana C."/>
            <person name="Canovas D."/>
            <person name="Cerqueira G.C."/>
            <person name="Chen F."/>
            <person name="Chen W."/>
            <person name="Choi C."/>
            <person name="Clum A."/>
            <person name="Dos Santos R.A."/>
            <person name="Damasio A.R."/>
            <person name="Diallinas G."/>
            <person name="Emri T."/>
            <person name="Fekete E."/>
            <person name="Flipphi M."/>
            <person name="Freyberg S."/>
            <person name="Gallo A."/>
            <person name="Gournas C."/>
            <person name="Habgood R."/>
            <person name="Hainaut M."/>
            <person name="Harispe M.L."/>
            <person name="Henrissat B."/>
            <person name="Hilden K.S."/>
            <person name="Hope R."/>
            <person name="Hossain A."/>
            <person name="Karabika E."/>
            <person name="Karaffa L."/>
            <person name="Karanyi Z."/>
            <person name="Krasevec N."/>
            <person name="Kuo A."/>
            <person name="Kusch H."/>
            <person name="LaButti K."/>
            <person name="Lagendijk E.L."/>
            <person name="Lapidus A."/>
            <person name="Levasseur A."/>
            <person name="Lindquist E."/>
            <person name="Lipzen A."/>
            <person name="Logrieco A.F."/>
            <person name="MacCabe A."/>
            <person name="Maekelae M.R."/>
            <person name="Malavazi I."/>
            <person name="Melin P."/>
            <person name="Meyer V."/>
            <person name="Mielnichuk N."/>
            <person name="Miskei M."/>
            <person name="Molnar A.P."/>
            <person name="Mule G."/>
            <person name="Ngan C.Y."/>
            <person name="Orejas M."/>
            <person name="Orosz E."/>
            <person name="Ouedraogo J.P."/>
            <person name="Overkamp K.M."/>
            <person name="Park H.-S."/>
            <person name="Perrone G."/>
            <person name="Piumi F."/>
            <person name="Punt P.J."/>
            <person name="Ram A.F."/>
            <person name="Ramon A."/>
            <person name="Rauscher S."/>
            <person name="Record E."/>
            <person name="Riano-Pachon D.M."/>
            <person name="Robert V."/>
            <person name="Roehrig J."/>
            <person name="Ruller R."/>
            <person name="Salamov A."/>
            <person name="Salih N.S."/>
            <person name="Samson R.A."/>
            <person name="Sandor E."/>
            <person name="Sanguinetti M."/>
            <person name="Schuetze T."/>
            <person name="Sepcic K."/>
            <person name="Shelest E."/>
            <person name="Sherlock G."/>
            <person name="Sophianopoulou V."/>
            <person name="Squina F.M."/>
            <person name="Sun H."/>
            <person name="Susca A."/>
            <person name="Todd R.B."/>
            <person name="Tsang A."/>
            <person name="Unkles S.E."/>
            <person name="van de Wiele N."/>
            <person name="van Rossen-Uffink D."/>
            <person name="Oliveira J.V."/>
            <person name="Vesth T.C."/>
            <person name="Visser J."/>
            <person name="Yu J.-H."/>
            <person name="Zhou M."/>
            <person name="Andersen M.R."/>
            <person name="Archer D.B."/>
            <person name="Baker S.E."/>
            <person name="Benoit I."/>
            <person name="Brakhage A.A."/>
            <person name="Braus G.H."/>
            <person name="Fischer R."/>
            <person name="Frisvad J.C."/>
            <person name="Goldman G.H."/>
            <person name="Houbraken J."/>
            <person name="Oakley B."/>
            <person name="Pocsi I."/>
            <person name="Scazzocchio C."/>
            <person name="Seiboth B."/>
            <person name="vanKuyk P.A."/>
            <person name="Wortman J."/>
            <person name="Dyer P.S."/>
            <person name="Grigoriev I.V."/>
        </authorList>
    </citation>
    <scope>NUCLEOTIDE SEQUENCE [LARGE SCALE GENOMIC DNA]</scope>
    <source>
        <strain evidence="8">CBS 593.65</strain>
    </source>
</reference>
<proteinExistence type="inferred from homology"/>
<evidence type="ECO:0000256" key="2">
    <source>
        <dbReference type="ARBA" id="ARBA00005466"/>
    </source>
</evidence>
<comment type="cofactor">
    <cofactor evidence="1">
        <name>FAD</name>
        <dbReference type="ChEBI" id="CHEBI:57692"/>
    </cofactor>
</comment>
<sequence>MIGVPSMVIEGDTGRRCRCLPHEPCWPSTSEWNLFNESINGHLIHLRPVGAACHGAEFNQDACSYVKSQANNSVWRASDPATLQSTNWESSWDGCGHCDISSYIDEPCHQGRVPVYAVLAESAEEIQRPMGRSSGPASLQINTNRLKGIEVVDDFIPQDGRGVSLGQAVTLGAGTLALEISQVAADEGFNVLLGLCTTVGVAGGFIQGGGASLLGPTYGMASDNALEFNVVTAEGDLVVANEFQNSDLFWALRGGGGGTFGITVNTTIKTFPDIPGIVFTLTAAISRQGSQFPDADRALWEFATEIVNILPDLKRADNRTGAAVVSGIQEDGVQLITEILFPNTSDTNTIEHRIAPLLARLDDLGFSSVYTANITPYPQISTYFNQPRPLDLAGTGRIEGSVLISSNLFSSPSPSGTAQIMNVVSNLTYRPGDLIEIFMSGGGEVRANKAVVSSALHPSWRESEMLLTFRRTMPAAATTKHFIDSQMPALRALETPRMGSFVNTADPDEPGFQRAFWGSNYPRLDAVKRRWDLDGLFIVNLGVGSEEWDREGICRTGGRESRRYL</sequence>
<protein>
    <recommendedName>
        <fullName evidence="6">FAD-binding PCMH-type domain-containing protein</fullName>
    </recommendedName>
</protein>
<keyword evidence="5" id="KW-0560">Oxidoreductase</keyword>
<dbReference type="Gene3D" id="3.30.465.10">
    <property type="match status" value="1"/>
</dbReference>
<dbReference type="PANTHER" id="PTHR42973:SF39">
    <property type="entry name" value="FAD-BINDING PCMH-TYPE DOMAIN-CONTAINING PROTEIN"/>
    <property type="match status" value="1"/>
</dbReference>
<accession>A0A1L9TDK5</accession>
<keyword evidence="8" id="KW-1185">Reference proteome</keyword>
<dbReference type="SUPFAM" id="SSF56176">
    <property type="entry name" value="FAD-binding/transporter-associated domain-like"/>
    <property type="match status" value="1"/>
</dbReference>
<dbReference type="PANTHER" id="PTHR42973">
    <property type="entry name" value="BINDING OXIDOREDUCTASE, PUTATIVE (AFU_ORTHOLOGUE AFUA_1G17690)-RELATED"/>
    <property type="match status" value="1"/>
</dbReference>
<dbReference type="RefSeq" id="XP_040701179.1">
    <property type="nucleotide sequence ID" value="XM_040851008.1"/>
</dbReference>
<evidence type="ECO:0000259" key="6">
    <source>
        <dbReference type="PROSITE" id="PS51387"/>
    </source>
</evidence>
<evidence type="ECO:0000313" key="7">
    <source>
        <dbReference type="EMBL" id="OJJ57373.1"/>
    </source>
</evidence>
<dbReference type="InterPro" id="IPR016166">
    <property type="entry name" value="FAD-bd_PCMH"/>
</dbReference>
<gene>
    <name evidence="7" type="ORF">ASPSYDRAFT_79582</name>
</gene>
<keyword evidence="4" id="KW-0274">FAD</keyword>
<dbReference type="InterPro" id="IPR050416">
    <property type="entry name" value="FAD-linked_Oxidoreductase"/>
</dbReference>
<dbReference type="AlphaFoldDB" id="A0A1L9TDK5"/>
<dbReference type="Gene3D" id="3.40.462.20">
    <property type="match status" value="1"/>
</dbReference>
<dbReference type="PROSITE" id="PS51387">
    <property type="entry name" value="FAD_PCMH"/>
    <property type="match status" value="1"/>
</dbReference>
<evidence type="ECO:0000313" key="8">
    <source>
        <dbReference type="Proteomes" id="UP000184356"/>
    </source>
</evidence>
<feature type="domain" description="FAD-binding PCMH-type" evidence="6">
    <location>
        <begin position="66"/>
        <end position="273"/>
    </location>
</feature>
<dbReference type="VEuPathDB" id="FungiDB:ASPSYDRAFT_79582"/>
<dbReference type="GO" id="GO:0071949">
    <property type="term" value="F:FAD binding"/>
    <property type="evidence" value="ECO:0007669"/>
    <property type="project" value="InterPro"/>
</dbReference>
<evidence type="ECO:0000256" key="1">
    <source>
        <dbReference type="ARBA" id="ARBA00001974"/>
    </source>
</evidence>
<dbReference type="GeneID" id="63767081"/>
<evidence type="ECO:0000256" key="3">
    <source>
        <dbReference type="ARBA" id="ARBA00022630"/>
    </source>
</evidence>
<dbReference type="InterPro" id="IPR016169">
    <property type="entry name" value="FAD-bd_PCMH_sub2"/>
</dbReference>
<dbReference type="InterPro" id="IPR006094">
    <property type="entry name" value="Oxid_FAD_bind_N"/>
</dbReference>
<dbReference type="Pfam" id="PF01565">
    <property type="entry name" value="FAD_binding_4"/>
    <property type="match status" value="1"/>
</dbReference>
<dbReference type="Proteomes" id="UP000184356">
    <property type="component" value="Unassembled WGS sequence"/>
</dbReference>
<dbReference type="EMBL" id="KV878588">
    <property type="protein sequence ID" value="OJJ57373.1"/>
    <property type="molecule type" value="Genomic_DNA"/>
</dbReference>
<dbReference type="Pfam" id="PF08031">
    <property type="entry name" value="BBE"/>
    <property type="match status" value="1"/>
</dbReference>
<comment type="similarity">
    <text evidence="2">Belongs to the oxygen-dependent FAD-linked oxidoreductase family.</text>
</comment>
<dbReference type="InterPro" id="IPR012951">
    <property type="entry name" value="BBE"/>
</dbReference>
<evidence type="ECO:0000256" key="4">
    <source>
        <dbReference type="ARBA" id="ARBA00022827"/>
    </source>
</evidence>
<name>A0A1L9TDK5_9EURO</name>
<dbReference type="STRING" id="1036612.A0A1L9TDK5"/>
<dbReference type="GO" id="GO:0016491">
    <property type="term" value="F:oxidoreductase activity"/>
    <property type="evidence" value="ECO:0007669"/>
    <property type="project" value="UniProtKB-KW"/>
</dbReference>